<proteinExistence type="predicted"/>
<accession>A0A1D6QU60</accession>
<evidence type="ECO:0000256" key="1">
    <source>
        <dbReference type="SAM" id="MobiDB-lite"/>
    </source>
</evidence>
<protein>
    <submittedName>
        <fullName evidence="2">Uncharacterized protein</fullName>
    </submittedName>
</protein>
<dbReference type="InParanoid" id="A0A1D6QU60"/>
<evidence type="ECO:0000313" key="2">
    <source>
        <dbReference type="EMBL" id="AQK60943.1"/>
    </source>
</evidence>
<dbReference type="eggNOG" id="KOG1546">
    <property type="taxonomic scope" value="Eukaryota"/>
</dbReference>
<dbReference type="ExpressionAtlas" id="A0A1D6QU60">
    <property type="expression patterns" value="baseline and differential"/>
</dbReference>
<name>A0A1D6QU60_MAIZE</name>
<dbReference type="SMR" id="A0A1D6QU60"/>
<feature type="region of interest" description="Disordered" evidence="1">
    <location>
        <begin position="1"/>
        <end position="57"/>
    </location>
</feature>
<dbReference type="PaxDb" id="4577-GRMZM2G382581_P01"/>
<dbReference type="AlphaFoldDB" id="A0A1D6QU60"/>
<feature type="compositionally biased region" description="Basic and acidic residues" evidence="1">
    <location>
        <begin position="1"/>
        <end position="10"/>
    </location>
</feature>
<sequence>MYGRTIRDRLAPLQPFRRARLEKSPAPNSPAGDNEPDDLALHHPQQRSKNTRSHRSGLDQVMEQEVHSVDEVYVVTKAWAPNNGILISGCQTNQTTADATTPLGVSFGALSNSIQTILANEHGKVTNEDLVMKAPELLSRQGLYDSDIGGRPWNKKSLYKCSGLPPMSEAEAHAFEVNSFGLYNELSELVELGGADNNLNTSNVETTDYLMLPPDRELSANDYMELNDLLALDPSFSSEFSAQDNQYMQHPLAQYNGHYDLSGPSEPTMPSIFDVFPPNNGVLATDDPANYLDPAMQFPFS</sequence>
<organism evidence="2">
    <name type="scientific">Zea mays</name>
    <name type="common">Maize</name>
    <dbReference type="NCBI Taxonomy" id="4577"/>
    <lineage>
        <taxon>Eukaryota</taxon>
        <taxon>Viridiplantae</taxon>
        <taxon>Streptophyta</taxon>
        <taxon>Embryophyta</taxon>
        <taxon>Tracheophyta</taxon>
        <taxon>Spermatophyta</taxon>
        <taxon>Magnoliopsida</taxon>
        <taxon>Liliopsida</taxon>
        <taxon>Poales</taxon>
        <taxon>Poaceae</taxon>
        <taxon>PACMAD clade</taxon>
        <taxon>Panicoideae</taxon>
        <taxon>Andropogonodae</taxon>
        <taxon>Andropogoneae</taxon>
        <taxon>Tripsacinae</taxon>
        <taxon>Zea</taxon>
    </lineage>
</organism>
<feature type="compositionally biased region" description="Basic residues" evidence="1">
    <location>
        <begin position="44"/>
        <end position="55"/>
    </location>
</feature>
<reference evidence="2" key="1">
    <citation type="submission" date="2015-12" db="EMBL/GenBank/DDBJ databases">
        <title>Update maize B73 reference genome by single molecule sequencing technologies.</title>
        <authorList>
            <consortium name="Maize Genome Sequencing Project"/>
            <person name="Ware D."/>
        </authorList>
    </citation>
    <scope>NUCLEOTIDE SEQUENCE</scope>
    <source>
        <tissue evidence="2">Seedling</tissue>
    </source>
</reference>
<dbReference type="EMBL" id="CM000780">
    <property type="protein sequence ID" value="AQK60943.1"/>
    <property type="molecule type" value="Genomic_DNA"/>
</dbReference>
<gene>
    <name evidence="2" type="ORF">ZEAMMB73_Zm00001d053993</name>
</gene>